<keyword evidence="3" id="KW-1185">Reference proteome</keyword>
<dbReference type="Pfam" id="PF12146">
    <property type="entry name" value="Hydrolase_4"/>
    <property type="match status" value="1"/>
</dbReference>
<dbReference type="SUPFAM" id="SSF53474">
    <property type="entry name" value="alpha/beta-Hydrolases"/>
    <property type="match status" value="1"/>
</dbReference>
<dbReference type="PANTHER" id="PTHR11614">
    <property type="entry name" value="PHOSPHOLIPASE-RELATED"/>
    <property type="match status" value="1"/>
</dbReference>
<organism evidence="2 3">
    <name type="scientific">Rhodobacter aestuarii</name>
    <dbReference type="NCBI Taxonomy" id="453582"/>
    <lineage>
        <taxon>Bacteria</taxon>
        <taxon>Pseudomonadati</taxon>
        <taxon>Pseudomonadota</taxon>
        <taxon>Alphaproteobacteria</taxon>
        <taxon>Rhodobacterales</taxon>
        <taxon>Rhodobacter group</taxon>
        <taxon>Rhodobacter</taxon>
    </lineage>
</organism>
<dbReference type="STRING" id="453582.SAMN05421580_10325"/>
<dbReference type="InterPro" id="IPR029058">
    <property type="entry name" value="AB_hydrolase_fold"/>
</dbReference>
<sequence length="319" mass="35309">MIEEAPLYNDLARGPEGGSAWWLKAADGVRIRLAVWSKAGSKGTVFLLPGRTEYIEKYGPAAGEFLARGYAMVAIDWRGQGLADRLCADPVKGHVAEFGDYQRDFDAVLDAAARFCLPRPWFVLGHSMGGAIGLRRIMGTHPFTAAAFSAPMWEIGLPKLIQPIGPALAQILRNGPLSMIYPPGFSAQSYVLRAPFLDNKLTKDAGMWAFMLNHLHELPAITLSGPSLQWVCEGILECEDLDEHPSPDLPCYCAIGSNERIIETSAVFDRMHRWPKGRLEIFEGAEHELMMESEERRRRFYDGCVACFAGASEHFHAIG</sequence>
<dbReference type="OrthoDB" id="9788260at2"/>
<evidence type="ECO:0000259" key="1">
    <source>
        <dbReference type="Pfam" id="PF12146"/>
    </source>
</evidence>
<dbReference type="AlphaFoldDB" id="A0A1N7KSV5"/>
<accession>A0A1N7KSV5</accession>
<name>A0A1N7KSV5_9RHOB</name>
<dbReference type="EMBL" id="FTOG01000003">
    <property type="protein sequence ID" value="SIS64631.1"/>
    <property type="molecule type" value="Genomic_DNA"/>
</dbReference>
<dbReference type="InterPro" id="IPR022742">
    <property type="entry name" value="Hydrolase_4"/>
</dbReference>
<dbReference type="InterPro" id="IPR051044">
    <property type="entry name" value="MAG_DAG_Lipase"/>
</dbReference>
<protein>
    <submittedName>
        <fullName evidence="2">Lysophospholipase</fullName>
    </submittedName>
</protein>
<dbReference type="Proteomes" id="UP000186221">
    <property type="component" value="Unassembled WGS sequence"/>
</dbReference>
<gene>
    <name evidence="2" type="ORF">SAMN05421580_10325</name>
</gene>
<feature type="domain" description="Serine aminopeptidase S33" evidence="1">
    <location>
        <begin position="41"/>
        <end position="294"/>
    </location>
</feature>
<evidence type="ECO:0000313" key="3">
    <source>
        <dbReference type="Proteomes" id="UP000186221"/>
    </source>
</evidence>
<dbReference type="RefSeq" id="WP_083951970.1">
    <property type="nucleotide sequence ID" value="NZ_FTOG01000003.1"/>
</dbReference>
<reference evidence="3" key="1">
    <citation type="submission" date="2017-01" db="EMBL/GenBank/DDBJ databases">
        <authorList>
            <person name="Varghese N."/>
            <person name="Submissions S."/>
        </authorList>
    </citation>
    <scope>NUCLEOTIDE SEQUENCE [LARGE SCALE GENOMIC DNA]</scope>
    <source>
        <strain evidence="3">DSM 19945</strain>
    </source>
</reference>
<proteinExistence type="predicted"/>
<evidence type="ECO:0000313" key="2">
    <source>
        <dbReference type="EMBL" id="SIS64631.1"/>
    </source>
</evidence>
<dbReference type="Gene3D" id="3.40.50.1820">
    <property type="entry name" value="alpha/beta hydrolase"/>
    <property type="match status" value="1"/>
</dbReference>